<sequence length="57" mass="6236">MNRGWKQGAVVVAVDDNGSARYAVDWAAAEAATRRCRCVWCTPCALHCPRTLMGSPR</sequence>
<dbReference type="EMBL" id="VIWU01000001">
    <property type="protein sequence ID" value="TWF82182.1"/>
    <property type="molecule type" value="Genomic_DNA"/>
</dbReference>
<dbReference type="AlphaFoldDB" id="A0A561T502"/>
<keyword evidence="2" id="KW-1185">Reference proteome</keyword>
<protein>
    <recommendedName>
        <fullName evidence="3">Universal stress protein family protein</fullName>
    </recommendedName>
</protein>
<proteinExistence type="predicted"/>
<dbReference type="Proteomes" id="UP000321261">
    <property type="component" value="Unassembled WGS sequence"/>
</dbReference>
<evidence type="ECO:0008006" key="3">
    <source>
        <dbReference type="Google" id="ProtNLM"/>
    </source>
</evidence>
<comment type="caution">
    <text evidence="1">The sequence shown here is derived from an EMBL/GenBank/DDBJ whole genome shotgun (WGS) entry which is preliminary data.</text>
</comment>
<reference evidence="1 2" key="1">
    <citation type="submission" date="2019-06" db="EMBL/GenBank/DDBJ databases">
        <title>Sequencing the genomes of 1000 actinobacteria strains.</title>
        <authorList>
            <person name="Klenk H.-P."/>
        </authorList>
    </citation>
    <scope>NUCLEOTIDE SEQUENCE [LARGE SCALE GENOMIC DNA]</scope>
    <source>
        <strain evidence="1 2">DSM 45671</strain>
    </source>
</reference>
<name>A0A561T502_9PSEU</name>
<dbReference type="Gene3D" id="3.40.50.620">
    <property type="entry name" value="HUPs"/>
    <property type="match status" value="1"/>
</dbReference>
<organism evidence="1 2">
    <name type="scientific">Pseudonocardia hierapolitana</name>
    <dbReference type="NCBI Taxonomy" id="1128676"/>
    <lineage>
        <taxon>Bacteria</taxon>
        <taxon>Bacillati</taxon>
        <taxon>Actinomycetota</taxon>
        <taxon>Actinomycetes</taxon>
        <taxon>Pseudonocardiales</taxon>
        <taxon>Pseudonocardiaceae</taxon>
        <taxon>Pseudonocardia</taxon>
    </lineage>
</organism>
<dbReference type="InterPro" id="IPR014729">
    <property type="entry name" value="Rossmann-like_a/b/a_fold"/>
</dbReference>
<evidence type="ECO:0000313" key="2">
    <source>
        <dbReference type="Proteomes" id="UP000321261"/>
    </source>
</evidence>
<gene>
    <name evidence="1" type="ORF">FHX44_118127</name>
</gene>
<accession>A0A561T502</accession>
<evidence type="ECO:0000313" key="1">
    <source>
        <dbReference type="EMBL" id="TWF82182.1"/>
    </source>
</evidence>